<evidence type="ECO:0000256" key="5">
    <source>
        <dbReference type="ARBA" id="ARBA00022692"/>
    </source>
</evidence>
<comment type="caution">
    <text evidence="12">The sequence shown here is derived from an EMBL/GenBank/DDBJ whole genome shotgun (WGS) entry which is preliminary data.</text>
</comment>
<keyword evidence="4 9" id="KW-1003">Cell membrane</keyword>
<evidence type="ECO:0000256" key="8">
    <source>
        <dbReference type="ARBA" id="ARBA00023136"/>
    </source>
</evidence>
<dbReference type="GO" id="GO:0005886">
    <property type="term" value="C:plasma membrane"/>
    <property type="evidence" value="ECO:0007669"/>
    <property type="project" value="UniProtKB-SubCell"/>
</dbReference>
<sequence length="348" mass="38597">MKRLSFLDRYLTLWIFLAMAVGIGLGFVFPSVVDGLNALQVGTTSIPLAVGLIVMMYPPLAKVRYEEMGRVFKDVKVLVLSLVQNWIIGPVLMFVLAIIFLPDKPEYMVGLIMIGLARCIAMVIVWNDLADGDKEYAAGLVAFNSVFQMLFFSVYAYVFVTVIPEWLGIEGAIVSITMAEVAKSVFIYLGIPFIAGMLTRFVLVKLKGRQWYEKVFIPKISPLTLIALLFTIIIMFSLKGEMIVSVPLDVVRIAIPLFIYFIVMFFVSFFMGRKIGANYPVTTTLAFTAGSNNFELAIAVAVGVFGIHSGAAFAAVIGPLVEVPVMIALVNVAFWFKRKYFNDQPIKS</sequence>
<feature type="transmembrane region" description="Helical" evidence="10">
    <location>
        <begin position="138"/>
        <end position="158"/>
    </location>
</feature>
<keyword evidence="14" id="KW-1185">Reference proteome</keyword>
<dbReference type="AlphaFoldDB" id="A0AA44KU70"/>
<accession>A0AA44KU70</accession>
<dbReference type="NCBIfam" id="TIGR00832">
    <property type="entry name" value="acr3"/>
    <property type="match status" value="1"/>
</dbReference>
<dbReference type="InterPro" id="IPR004706">
    <property type="entry name" value="Arsenical-R_Acr3"/>
</dbReference>
<comment type="subcellular location">
    <subcellularLocation>
        <location evidence="1 9">Cell membrane</location>
        <topology evidence="1 9">Multi-pass membrane protein</topology>
    </subcellularLocation>
</comment>
<evidence type="ECO:0000256" key="10">
    <source>
        <dbReference type="SAM" id="Phobius"/>
    </source>
</evidence>
<feature type="transmembrane region" description="Helical" evidence="10">
    <location>
        <begin position="107"/>
        <end position="126"/>
    </location>
</feature>
<dbReference type="Proteomes" id="UP001552502">
    <property type="component" value="Unassembled WGS sequence"/>
</dbReference>
<dbReference type="EMBL" id="JBEGIE010000001">
    <property type="protein sequence ID" value="MEV4910999.1"/>
    <property type="molecule type" value="Genomic_DNA"/>
</dbReference>
<dbReference type="GO" id="GO:0015105">
    <property type="term" value="F:arsenite transmembrane transporter activity"/>
    <property type="evidence" value="ECO:0007669"/>
    <property type="project" value="TreeGrafter"/>
</dbReference>
<name>A0AA44KU70_9BACI</name>
<dbReference type="Pfam" id="PF01758">
    <property type="entry name" value="SBF"/>
    <property type="match status" value="1"/>
</dbReference>
<evidence type="ECO:0000256" key="6">
    <source>
        <dbReference type="ARBA" id="ARBA00022849"/>
    </source>
</evidence>
<evidence type="ECO:0000256" key="9">
    <source>
        <dbReference type="PIRNR" id="PIRNR005508"/>
    </source>
</evidence>
<dbReference type="GO" id="GO:0015104">
    <property type="term" value="F:antimonite transmembrane transporter activity"/>
    <property type="evidence" value="ECO:0007669"/>
    <property type="project" value="TreeGrafter"/>
</dbReference>
<keyword evidence="6" id="KW-0059">Arsenical resistance</keyword>
<feature type="transmembrane region" description="Helical" evidence="10">
    <location>
        <begin position="216"/>
        <end position="238"/>
    </location>
</feature>
<proteinExistence type="inferred from homology"/>
<evidence type="ECO:0000256" key="1">
    <source>
        <dbReference type="ARBA" id="ARBA00004651"/>
    </source>
</evidence>
<keyword evidence="3 9" id="KW-0813">Transport</keyword>
<feature type="transmembrane region" description="Helical" evidence="10">
    <location>
        <begin position="185"/>
        <end position="204"/>
    </location>
</feature>
<feature type="transmembrane region" description="Helical" evidence="10">
    <location>
        <begin position="284"/>
        <end position="307"/>
    </location>
</feature>
<keyword evidence="8 9" id="KW-0472">Membrane</keyword>
<reference evidence="11 14" key="2">
    <citation type="journal article" date="2023" name="Proc. Natl. Acad. Sci. U.S.A.">
        <title>Bacterial tolerance to host-exuded specialized metabolites structures the maize root microbiome.</title>
        <authorList>
            <person name="Thoenen L."/>
            <person name="Giroud C."/>
            <person name="Kreuzer M."/>
            <person name="Waelchli J."/>
            <person name="Gfeller V."/>
            <person name="Deslandes-Herold G."/>
            <person name="Mateo P."/>
            <person name="Robert C.A.M."/>
            <person name="Ahrens C.H."/>
            <person name="Rubio-Somoza I."/>
            <person name="Bruggmann R."/>
            <person name="Erb M."/>
            <person name="Schlaeppi K."/>
        </authorList>
    </citation>
    <scope>NUCLEOTIDE SEQUENCE [LARGE SCALE GENOMIC DNA]</scope>
    <source>
        <strain evidence="11 14">LBA1-1-1.1</strain>
    </source>
</reference>
<dbReference type="PANTHER" id="PTHR43057">
    <property type="entry name" value="ARSENITE EFFLUX TRANSPORTER"/>
    <property type="match status" value="1"/>
</dbReference>
<feature type="transmembrane region" description="Helical" evidence="10">
    <location>
        <begin position="250"/>
        <end position="272"/>
    </location>
</feature>
<comment type="similarity">
    <text evidence="2 9">Belongs to the arsenical resistance-3 (ACR3) (TC 2.A.59) family.</text>
</comment>
<evidence type="ECO:0000313" key="13">
    <source>
        <dbReference type="Proteomes" id="UP000183185"/>
    </source>
</evidence>
<evidence type="ECO:0000256" key="7">
    <source>
        <dbReference type="ARBA" id="ARBA00022989"/>
    </source>
</evidence>
<feature type="transmembrane region" description="Helical" evidence="10">
    <location>
        <begin position="313"/>
        <end position="336"/>
    </location>
</feature>
<dbReference type="RefSeq" id="WP_071746580.1">
    <property type="nucleotide sequence ID" value="NZ_JBEGIE010000001.1"/>
</dbReference>
<dbReference type="FunFam" id="1.20.1530.20:FF:000009">
    <property type="entry name" value="Arsenite transporter, ACR3 family"/>
    <property type="match status" value="1"/>
</dbReference>
<feature type="transmembrane region" description="Helical" evidence="10">
    <location>
        <begin position="12"/>
        <end position="32"/>
    </location>
</feature>
<evidence type="ECO:0000313" key="14">
    <source>
        <dbReference type="Proteomes" id="UP001552502"/>
    </source>
</evidence>
<dbReference type="Proteomes" id="UP000183185">
    <property type="component" value="Unassembled WGS sequence"/>
</dbReference>
<reference evidence="12 13" key="1">
    <citation type="submission" date="2016-06" db="EMBL/GenBank/DDBJ databases">
        <title>First insights into the genetic diversity and population structure of in the Bacillus cereus group bacteria from diverse marine environments.</title>
        <authorList>
            <person name="Liu Y."/>
            <person name="Lai Q."/>
            <person name="Shao Z."/>
        </authorList>
    </citation>
    <scope>NUCLEOTIDE SEQUENCE [LARGE SCALE GENOMIC DNA]</scope>
    <source>
        <strain evidence="12 13">TD42</strain>
    </source>
</reference>
<evidence type="ECO:0000313" key="11">
    <source>
        <dbReference type="EMBL" id="MEV4910999.1"/>
    </source>
</evidence>
<dbReference type="Gene3D" id="1.20.1530.20">
    <property type="match status" value="1"/>
</dbReference>
<reference evidence="11" key="3">
    <citation type="submission" date="2024-05" db="EMBL/GenBank/DDBJ databases">
        <authorList>
            <person name="Kreuzer M."/>
            <person name="Schlaeppi K."/>
            <person name="Thoenen L."/>
        </authorList>
    </citation>
    <scope>NUCLEOTIDE SEQUENCE</scope>
    <source>
        <strain evidence="11">LBA1-1-1.1</strain>
    </source>
</reference>
<dbReference type="PIRSF" id="PIRSF005508">
    <property type="entry name" value="Acr3"/>
    <property type="match status" value="1"/>
</dbReference>
<protein>
    <submittedName>
        <fullName evidence="11">ACR3 family arsenite efflux transporter</fullName>
    </submittedName>
    <submittedName>
        <fullName evidence="12">Arsenical-resistance protein</fullName>
    </submittedName>
</protein>
<feature type="transmembrane region" description="Helical" evidence="10">
    <location>
        <begin position="77"/>
        <end position="101"/>
    </location>
</feature>
<evidence type="ECO:0000256" key="4">
    <source>
        <dbReference type="ARBA" id="ARBA00022475"/>
    </source>
</evidence>
<dbReference type="GO" id="GO:0046685">
    <property type="term" value="P:response to arsenic-containing substance"/>
    <property type="evidence" value="ECO:0007669"/>
    <property type="project" value="UniProtKB-KW"/>
</dbReference>
<dbReference type="PANTHER" id="PTHR43057:SF1">
    <property type="entry name" value="ARSENICAL-RESISTANCE PROTEIN 3"/>
    <property type="match status" value="1"/>
</dbReference>
<dbReference type="InterPro" id="IPR002657">
    <property type="entry name" value="BilAc:Na_symport/Acr3"/>
</dbReference>
<keyword evidence="5 9" id="KW-0812">Transmembrane</keyword>
<evidence type="ECO:0000313" key="12">
    <source>
        <dbReference type="EMBL" id="OJE42504.1"/>
    </source>
</evidence>
<organism evidence="12 13">
    <name type="scientific">Bacillus proteolyticus</name>
    <dbReference type="NCBI Taxonomy" id="2026192"/>
    <lineage>
        <taxon>Bacteria</taxon>
        <taxon>Bacillati</taxon>
        <taxon>Bacillota</taxon>
        <taxon>Bacilli</taxon>
        <taxon>Bacillales</taxon>
        <taxon>Bacillaceae</taxon>
        <taxon>Bacillus</taxon>
        <taxon>Bacillus cereus group</taxon>
    </lineage>
</organism>
<dbReference type="InterPro" id="IPR038770">
    <property type="entry name" value="Na+/solute_symporter_sf"/>
</dbReference>
<evidence type="ECO:0000256" key="2">
    <source>
        <dbReference type="ARBA" id="ARBA00010110"/>
    </source>
</evidence>
<keyword evidence="7 9" id="KW-1133">Transmembrane helix</keyword>
<feature type="transmembrane region" description="Helical" evidence="10">
    <location>
        <begin position="38"/>
        <end position="57"/>
    </location>
</feature>
<dbReference type="GO" id="GO:0015297">
    <property type="term" value="F:antiporter activity"/>
    <property type="evidence" value="ECO:0007669"/>
    <property type="project" value="UniProtKB-UniRule"/>
</dbReference>
<gene>
    <name evidence="11" type="primary">arsB</name>
    <name evidence="12" type="ORF">BAQ49_11750</name>
    <name evidence="11" type="ORF">MRBLBA1_001650</name>
</gene>
<evidence type="ECO:0000256" key="3">
    <source>
        <dbReference type="ARBA" id="ARBA00022448"/>
    </source>
</evidence>
<dbReference type="EMBL" id="MACH01000101">
    <property type="protein sequence ID" value="OJE42504.1"/>
    <property type="molecule type" value="Genomic_DNA"/>
</dbReference>